<dbReference type="SUPFAM" id="SSF53850">
    <property type="entry name" value="Periplasmic binding protein-like II"/>
    <property type="match status" value="1"/>
</dbReference>
<name>A0ABS7RMZ0_9ACTN</name>
<proteinExistence type="inferred from homology"/>
<organism evidence="7 8">
    <name type="scientific">Nocardioides jiangsuensis</name>
    <dbReference type="NCBI Taxonomy" id="2866161"/>
    <lineage>
        <taxon>Bacteria</taxon>
        <taxon>Bacillati</taxon>
        <taxon>Actinomycetota</taxon>
        <taxon>Actinomycetes</taxon>
        <taxon>Propionibacteriales</taxon>
        <taxon>Nocardioidaceae</taxon>
        <taxon>Nocardioides</taxon>
    </lineage>
</organism>
<comment type="similarity">
    <text evidence="2">Belongs to the bacterial solute-binding protein SsuA/TauA family.</text>
</comment>
<dbReference type="PANTHER" id="PTHR30024">
    <property type="entry name" value="ALIPHATIC SULFONATES-BINDING PROTEIN-RELATED"/>
    <property type="match status" value="1"/>
</dbReference>
<keyword evidence="3" id="KW-0813">Transport</keyword>
<dbReference type="Pfam" id="PF09084">
    <property type="entry name" value="NMT1"/>
    <property type="match status" value="1"/>
</dbReference>
<dbReference type="EMBL" id="JAIEZQ010000002">
    <property type="protein sequence ID" value="MBY9074887.1"/>
    <property type="molecule type" value="Genomic_DNA"/>
</dbReference>
<evidence type="ECO:0000256" key="4">
    <source>
        <dbReference type="ARBA" id="ARBA00022729"/>
    </source>
</evidence>
<feature type="signal peptide" evidence="5">
    <location>
        <begin position="1"/>
        <end position="29"/>
    </location>
</feature>
<evidence type="ECO:0000256" key="2">
    <source>
        <dbReference type="ARBA" id="ARBA00010742"/>
    </source>
</evidence>
<dbReference type="PANTHER" id="PTHR30024:SF48">
    <property type="entry name" value="ABC TRANSPORTER SUBSTRATE-BINDING PROTEIN"/>
    <property type="match status" value="1"/>
</dbReference>
<feature type="domain" description="Solute-binding protein family 3/N-terminal" evidence="6">
    <location>
        <begin position="49"/>
        <end position="275"/>
    </location>
</feature>
<evidence type="ECO:0000259" key="6">
    <source>
        <dbReference type="SMART" id="SM00062"/>
    </source>
</evidence>
<dbReference type="Gene3D" id="3.40.190.10">
    <property type="entry name" value="Periplasmic binding protein-like II"/>
    <property type="match status" value="2"/>
</dbReference>
<evidence type="ECO:0000313" key="7">
    <source>
        <dbReference type="EMBL" id="MBY9074887.1"/>
    </source>
</evidence>
<evidence type="ECO:0000313" key="8">
    <source>
        <dbReference type="Proteomes" id="UP000754710"/>
    </source>
</evidence>
<accession>A0ABS7RMZ0</accession>
<dbReference type="RefSeq" id="WP_221024702.1">
    <property type="nucleotide sequence ID" value="NZ_JAIEZQ010000002.1"/>
</dbReference>
<dbReference type="InterPro" id="IPR001638">
    <property type="entry name" value="Solute-binding_3/MltF_N"/>
</dbReference>
<dbReference type="InterPro" id="IPR010067">
    <property type="entry name" value="ABC_SsuA_sub-bd"/>
</dbReference>
<gene>
    <name evidence="7" type="ORF">K1X13_08660</name>
</gene>
<keyword evidence="8" id="KW-1185">Reference proteome</keyword>
<dbReference type="SMART" id="SM00062">
    <property type="entry name" value="PBPb"/>
    <property type="match status" value="1"/>
</dbReference>
<dbReference type="CDD" id="cd13558">
    <property type="entry name" value="PBP2_SsuA_like_2"/>
    <property type="match status" value="1"/>
</dbReference>
<dbReference type="NCBIfam" id="TIGR01728">
    <property type="entry name" value="SsuA_fam"/>
    <property type="match status" value="1"/>
</dbReference>
<dbReference type="Proteomes" id="UP000754710">
    <property type="component" value="Unassembled WGS sequence"/>
</dbReference>
<reference evidence="7 8" key="1">
    <citation type="submission" date="2021-08" db="EMBL/GenBank/DDBJ databases">
        <title>Nocardioides bacterium WL0053 sp. nov., isolated from the sediment.</title>
        <authorList>
            <person name="Wang L."/>
            <person name="Zhang D."/>
            <person name="Zhang A."/>
        </authorList>
    </citation>
    <scope>NUCLEOTIDE SEQUENCE [LARGE SCALE GENOMIC DNA]</scope>
    <source>
        <strain evidence="7 8">WL0053</strain>
    </source>
</reference>
<sequence>MRTAHRIRRATGLASGALALTALSACASASGQNADAVRDDGTVDLSKVTLTVGDQKGGSKALLRASGALDELPYDVEWKEFTSGPPLLEALNAGAIDIGGVGNTPPLFAAAASSDLVVVAGDTMGAKGDAIVVPEGSDVQDVADLEGKDVAVAKGSSANYNLLAQLAEAGVGFDEVEVQYLQPADALAAFSAGHVDAWAIWDPYTAQAELEEGARVLVDGSGLVNGMTFQAAAPDALDDKATAAAIEDYVARLAEAKVWSNTHREIWAEVWAEETGLPVEVTGRAVDRRVATPVALDDEVLASEQEMADAFVDAGLLPEKFDVEPFFTDRFNEAVLGSAETSEKE</sequence>
<protein>
    <submittedName>
        <fullName evidence="7">ABC transporter substrate-binding protein</fullName>
    </submittedName>
</protein>
<feature type="chain" id="PRO_5045954718" evidence="5">
    <location>
        <begin position="30"/>
        <end position="345"/>
    </location>
</feature>
<keyword evidence="4 5" id="KW-0732">Signal</keyword>
<evidence type="ECO:0000256" key="5">
    <source>
        <dbReference type="SAM" id="SignalP"/>
    </source>
</evidence>
<comment type="subcellular location">
    <subcellularLocation>
        <location evidence="1">Periplasm</location>
    </subcellularLocation>
</comment>
<comment type="caution">
    <text evidence="7">The sequence shown here is derived from an EMBL/GenBank/DDBJ whole genome shotgun (WGS) entry which is preliminary data.</text>
</comment>
<dbReference type="InterPro" id="IPR015168">
    <property type="entry name" value="SsuA/THI5"/>
</dbReference>
<dbReference type="PROSITE" id="PS51257">
    <property type="entry name" value="PROKAR_LIPOPROTEIN"/>
    <property type="match status" value="1"/>
</dbReference>
<evidence type="ECO:0000256" key="1">
    <source>
        <dbReference type="ARBA" id="ARBA00004418"/>
    </source>
</evidence>
<evidence type="ECO:0000256" key="3">
    <source>
        <dbReference type="ARBA" id="ARBA00022448"/>
    </source>
</evidence>